<evidence type="ECO:0000313" key="1">
    <source>
        <dbReference type="EMBL" id="KAL2802244.1"/>
    </source>
</evidence>
<sequence length="197" mass="21444">MPPPTLPPENHRERATAEEAVRWLLVLRLVNRTFNDLVIGHVLAALRAGKLERDFPLRRGPGRPSTIGFVRRLLRALVLRTAPTASDGATVSDGHTCSVVRTIVDGAALSADLLASSTGGDFELAETVTELRELYTEALISTLTHIIGPGLILQILQPGQEDEFDMFGPFNDGKQQWRIAASMAAAHLGRIADLKHL</sequence>
<name>A0ABR4GUL0_9EURO</name>
<accession>A0ABR4GUL0</accession>
<dbReference type="Proteomes" id="UP001610334">
    <property type="component" value="Unassembled WGS sequence"/>
</dbReference>
<comment type="caution">
    <text evidence="1">The sequence shown here is derived from an EMBL/GenBank/DDBJ whole genome shotgun (WGS) entry which is preliminary data.</text>
</comment>
<dbReference type="EMBL" id="JBFXLT010000197">
    <property type="protein sequence ID" value="KAL2802244.1"/>
    <property type="molecule type" value="Genomic_DNA"/>
</dbReference>
<gene>
    <name evidence="1" type="ORF">BJX63DRAFT_438060</name>
</gene>
<reference evidence="1 2" key="1">
    <citation type="submission" date="2024-07" db="EMBL/GenBank/DDBJ databases">
        <title>Section-level genome sequencing and comparative genomics of Aspergillus sections Usti and Cavernicolus.</title>
        <authorList>
            <consortium name="Lawrence Berkeley National Laboratory"/>
            <person name="Nybo J.L."/>
            <person name="Vesth T.C."/>
            <person name="Theobald S."/>
            <person name="Frisvad J.C."/>
            <person name="Larsen T.O."/>
            <person name="Kjaerboelling I."/>
            <person name="Rothschild-Mancinelli K."/>
            <person name="Lyhne E.K."/>
            <person name="Kogle M.E."/>
            <person name="Barry K."/>
            <person name="Clum A."/>
            <person name="Na H."/>
            <person name="Ledsgaard L."/>
            <person name="Lin J."/>
            <person name="Lipzen A."/>
            <person name="Kuo A."/>
            <person name="Riley R."/>
            <person name="Mondo S."/>
            <person name="Labutti K."/>
            <person name="Haridas S."/>
            <person name="Pangalinan J."/>
            <person name="Salamov A.A."/>
            <person name="Simmons B.A."/>
            <person name="Magnuson J.K."/>
            <person name="Chen J."/>
            <person name="Drula E."/>
            <person name="Henrissat B."/>
            <person name="Wiebenga A."/>
            <person name="Lubbers R.J."/>
            <person name="Gomes A.C."/>
            <person name="Makela M.R."/>
            <person name="Stajich J."/>
            <person name="Grigoriev I.V."/>
            <person name="Mortensen U.H."/>
            <person name="De Vries R.P."/>
            <person name="Baker S.E."/>
            <person name="Andersen M.R."/>
        </authorList>
    </citation>
    <scope>NUCLEOTIDE SEQUENCE [LARGE SCALE GENOMIC DNA]</scope>
    <source>
        <strain evidence="1 2">CBS 588.65</strain>
    </source>
</reference>
<proteinExistence type="predicted"/>
<keyword evidence="2" id="KW-1185">Reference proteome</keyword>
<protein>
    <submittedName>
        <fullName evidence="1">Uncharacterized protein</fullName>
    </submittedName>
</protein>
<organism evidence="1 2">
    <name type="scientific">Aspergillus granulosus</name>
    <dbReference type="NCBI Taxonomy" id="176169"/>
    <lineage>
        <taxon>Eukaryota</taxon>
        <taxon>Fungi</taxon>
        <taxon>Dikarya</taxon>
        <taxon>Ascomycota</taxon>
        <taxon>Pezizomycotina</taxon>
        <taxon>Eurotiomycetes</taxon>
        <taxon>Eurotiomycetidae</taxon>
        <taxon>Eurotiales</taxon>
        <taxon>Aspergillaceae</taxon>
        <taxon>Aspergillus</taxon>
        <taxon>Aspergillus subgen. Nidulantes</taxon>
    </lineage>
</organism>
<evidence type="ECO:0000313" key="2">
    <source>
        <dbReference type="Proteomes" id="UP001610334"/>
    </source>
</evidence>